<evidence type="ECO:0000313" key="2">
    <source>
        <dbReference type="Proteomes" id="UP000487649"/>
    </source>
</evidence>
<accession>A0A173TUI9</accession>
<dbReference type="Proteomes" id="UP000487649">
    <property type="component" value="Unassembled WGS sequence"/>
</dbReference>
<proteinExistence type="predicted"/>
<comment type="caution">
    <text evidence="1">The sequence shown here is derived from an EMBL/GenBank/DDBJ whole genome shotgun (WGS) entry which is preliminary data.</text>
</comment>
<dbReference type="RefSeq" id="WP_006783267.1">
    <property type="nucleotide sequence ID" value="NZ_CABJBH010000023.1"/>
</dbReference>
<protein>
    <submittedName>
        <fullName evidence="1">Uncharacterized protein</fullName>
    </submittedName>
</protein>
<reference evidence="1 2" key="1">
    <citation type="journal article" date="2019" name="Nat. Med.">
        <title>A library of human gut bacterial isolates paired with longitudinal multiomics data enables mechanistic microbiome research.</title>
        <authorList>
            <person name="Poyet M."/>
            <person name="Groussin M."/>
            <person name="Gibbons S.M."/>
            <person name="Avila-Pacheco J."/>
            <person name="Jiang X."/>
            <person name="Kearney S.M."/>
            <person name="Perrotta A.R."/>
            <person name="Berdy B."/>
            <person name="Zhao S."/>
            <person name="Lieberman T.D."/>
            <person name="Swanson P.K."/>
            <person name="Smith M."/>
            <person name="Roesemann S."/>
            <person name="Alexander J.E."/>
            <person name="Rich S.A."/>
            <person name="Livny J."/>
            <person name="Vlamakis H."/>
            <person name="Clish C."/>
            <person name="Bullock K."/>
            <person name="Deik A."/>
            <person name="Scott J."/>
            <person name="Pierce K.A."/>
            <person name="Xavier R.J."/>
            <person name="Alm E.J."/>
        </authorList>
    </citation>
    <scope>NUCLEOTIDE SEQUENCE [LARGE SCALE GENOMIC DNA]</scope>
    <source>
        <strain evidence="1 2">BIOML-A198</strain>
    </source>
</reference>
<gene>
    <name evidence="1" type="ORF">GMA92_13745</name>
</gene>
<name>A0A173TUI9_9FIRM</name>
<sequence length="71" mass="8065">MKGRVSIATYQTNNHVAKALVKPTQGKVFCKGERLVVRKHGFKNEGLNFAGFKNRKYNETVEFGYGRRVCS</sequence>
<dbReference type="OrthoDB" id="9942147at2"/>
<organism evidence="1 2">
    <name type="scientific">Turicibacter sanguinis</name>
    <dbReference type="NCBI Taxonomy" id="154288"/>
    <lineage>
        <taxon>Bacteria</taxon>
        <taxon>Bacillati</taxon>
        <taxon>Bacillota</taxon>
        <taxon>Erysipelotrichia</taxon>
        <taxon>Erysipelotrichales</taxon>
        <taxon>Turicibacteraceae</taxon>
        <taxon>Turicibacter</taxon>
    </lineage>
</organism>
<dbReference type="EMBL" id="WMQE01000040">
    <property type="protein sequence ID" value="MTK22476.1"/>
    <property type="molecule type" value="Genomic_DNA"/>
</dbReference>
<dbReference type="AlphaFoldDB" id="A0A173TUI9"/>
<evidence type="ECO:0000313" key="1">
    <source>
        <dbReference type="EMBL" id="MTK22476.1"/>
    </source>
</evidence>
<dbReference type="GeneID" id="60058928"/>